<dbReference type="AlphaFoldDB" id="A0A1N7NI36"/>
<reference evidence="3" key="1">
    <citation type="submission" date="2017-01" db="EMBL/GenBank/DDBJ databases">
        <authorList>
            <person name="Varghese N."/>
            <person name="Submissions S."/>
        </authorList>
    </citation>
    <scope>NUCLEOTIDE SEQUENCE [LARGE SCALE GENOMIC DNA]</scope>
    <source>
        <strain evidence="3">DSM 21054</strain>
    </source>
</reference>
<evidence type="ECO:0000256" key="1">
    <source>
        <dbReference type="SAM" id="Phobius"/>
    </source>
</evidence>
<dbReference type="OrthoDB" id="118637at2"/>
<name>A0A1N7NI36_9BACT</name>
<proteinExistence type="predicted"/>
<evidence type="ECO:0000313" key="2">
    <source>
        <dbReference type="EMBL" id="SIS98045.1"/>
    </source>
</evidence>
<keyword evidence="3" id="KW-1185">Reference proteome</keyword>
<dbReference type="RefSeq" id="WP_076378222.1">
    <property type="nucleotide sequence ID" value="NZ_AP017422.1"/>
</dbReference>
<protein>
    <recommendedName>
        <fullName evidence="4">Polyketide cyclase / dehydrase and lipid transport</fullName>
    </recommendedName>
</protein>
<keyword evidence="1" id="KW-0472">Membrane</keyword>
<feature type="transmembrane region" description="Helical" evidence="1">
    <location>
        <begin position="88"/>
        <end position="109"/>
    </location>
</feature>
<evidence type="ECO:0008006" key="4">
    <source>
        <dbReference type="Google" id="ProtNLM"/>
    </source>
</evidence>
<dbReference type="Proteomes" id="UP000186917">
    <property type="component" value="Unassembled WGS sequence"/>
</dbReference>
<evidence type="ECO:0000313" key="3">
    <source>
        <dbReference type="Proteomes" id="UP000186917"/>
    </source>
</evidence>
<gene>
    <name evidence="2" type="ORF">SAMN05421788_102461</name>
</gene>
<organism evidence="2 3">
    <name type="scientific">Filimonas lacunae</name>
    <dbReference type="NCBI Taxonomy" id="477680"/>
    <lineage>
        <taxon>Bacteria</taxon>
        <taxon>Pseudomonadati</taxon>
        <taxon>Bacteroidota</taxon>
        <taxon>Chitinophagia</taxon>
        <taxon>Chitinophagales</taxon>
        <taxon>Chitinophagaceae</taxon>
        <taxon>Filimonas</taxon>
    </lineage>
</organism>
<dbReference type="EMBL" id="FTOR01000002">
    <property type="protein sequence ID" value="SIS98045.1"/>
    <property type="molecule type" value="Genomic_DNA"/>
</dbReference>
<keyword evidence="1" id="KW-0812">Transmembrane</keyword>
<keyword evidence="1" id="KW-1133">Transmembrane helix</keyword>
<dbReference type="STRING" id="477680.SAMN05421788_102461"/>
<sequence length="321" mass="35733">MKLSLSLLGTVVYGLVIRLLYGSLSSILEIMSLSFLFLVPALIGFITIILIPYEKIRSRSRAFFLPWYPCIGLLILTIYFEIEGTICWLMIFPIYSSLAGLGGIIAYSIKRSRKEKDQSPNKLQISLLALLPICLGFAEGDRTSVSRECVIACELVIDATPQEVWHQLTHIDSIKANEHHGGVTGLLGFPTHQSTRLDNVAVGGSRVATFEKGLVFYEKVTQCIPEKQLALSIKTLPDQIAADVLDEHIVIGGKHLNMLGDVYELQSMPGGKCKITLSSRFVICTPFNWYASIWAHWLMNDVLQSELSLIAQRCAEQKKDS</sequence>
<accession>A0A1N7NI36</accession>
<feature type="transmembrane region" description="Helical" evidence="1">
    <location>
        <begin position="63"/>
        <end position="82"/>
    </location>
</feature>
<feature type="transmembrane region" description="Helical" evidence="1">
    <location>
        <begin position="30"/>
        <end position="51"/>
    </location>
</feature>
<dbReference type="SUPFAM" id="SSF55961">
    <property type="entry name" value="Bet v1-like"/>
    <property type="match status" value="1"/>
</dbReference>